<dbReference type="Proteomes" id="UP000306409">
    <property type="component" value="Chromosome"/>
</dbReference>
<keyword evidence="2" id="KW-1185">Reference proteome</keyword>
<protein>
    <submittedName>
        <fullName evidence="1">Uncharacterized protein</fullName>
    </submittedName>
</protein>
<reference evidence="1 2" key="1">
    <citation type="submission" date="2020-09" db="EMBL/GenBank/DDBJ databases">
        <title>Characterization and genome sequencing of Ruminiclostridium sp. nov. MA18.</title>
        <authorList>
            <person name="Rettenmaier R."/>
            <person name="Kowollik M.-L."/>
            <person name="Liebl W."/>
            <person name="Zverlov V."/>
        </authorList>
    </citation>
    <scope>NUCLEOTIDE SEQUENCE [LARGE SCALE GENOMIC DNA]</scope>
    <source>
        <strain evidence="1 2">MA18</strain>
    </source>
</reference>
<organism evidence="1 2">
    <name type="scientific">Ruminiclostridium herbifermentans</name>
    <dbReference type="NCBI Taxonomy" id="2488810"/>
    <lineage>
        <taxon>Bacteria</taxon>
        <taxon>Bacillati</taxon>
        <taxon>Bacillota</taxon>
        <taxon>Clostridia</taxon>
        <taxon>Eubacteriales</taxon>
        <taxon>Oscillospiraceae</taxon>
        <taxon>Ruminiclostridium</taxon>
    </lineage>
</organism>
<dbReference type="KEGG" id="rher:EHE19_004665"/>
<dbReference type="EMBL" id="CP061336">
    <property type="protein sequence ID" value="QNU67761.1"/>
    <property type="molecule type" value="Genomic_DNA"/>
</dbReference>
<evidence type="ECO:0000313" key="2">
    <source>
        <dbReference type="Proteomes" id="UP000306409"/>
    </source>
</evidence>
<proteinExistence type="predicted"/>
<gene>
    <name evidence="1" type="ORF">EHE19_004665</name>
</gene>
<dbReference type="AlphaFoldDB" id="A0A7H1VQU9"/>
<accession>A0A7H1VQU9</accession>
<sequence length="56" mass="6146">MQIENNKMVELSDEELLDMVGGYSSNLVPIASSLPVLLYGVKPSISIIKDIINIIK</sequence>
<name>A0A7H1VQU9_9FIRM</name>
<evidence type="ECO:0000313" key="1">
    <source>
        <dbReference type="EMBL" id="QNU67761.1"/>
    </source>
</evidence>
<dbReference type="RefSeq" id="WP_171003604.1">
    <property type="nucleotide sequence ID" value="NZ_CP061336.1"/>
</dbReference>